<evidence type="ECO:0000313" key="12">
    <source>
        <dbReference type="Proteomes" id="UP001143362"/>
    </source>
</evidence>
<keyword evidence="12" id="KW-1185">Reference proteome</keyword>
<accession>A0ABT3TCI4</accession>
<comment type="function">
    <text evidence="9">Part of the tripartite ATP-independent periplasmic (TRAP) transport system.</text>
</comment>
<comment type="similarity">
    <text evidence="8 9">Belongs to the TRAP transporter small permease family.</text>
</comment>
<keyword evidence="3" id="KW-1003">Cell membrane</keyword>
<dbReference type="EMBL" id="SHNN01000001">
    <property type="protein sequence ID" value="MCX2980001.1"/>
    <property type="molecule type" value="Genomic_DNA"/>
</dbReference>
<reference evidence="11" key="1">
    <citation type="submission" date="2019-02" db="EMBL/GenBank/DDBJ databases">
        <authorList>
            <person name="Li S.-H."/>
        </authorList>
    </citation>
    <scope>NUCLEOTIDE SEQUENCE</scope>
    <source>
        <strain evidence="11">IMCC14734</strain>
    </source>
</reference>
<comment type="caution">
    <text evidence="11">The sequence shown here is derived from an EMBL/GenBank/DDBJ whole genome shotgun (WGS) entry which is preliminary data.</text>
</comment>
<keyword evidence="2 9" id="KW-0813">Transport</keyword>
<keyword evidence="5 9" id="KW-0812">Transmembrane</keyword>
<dbReference type="Pfam" id="PF04290">
    <property type="entry name" value="DctQ"/>
    <property type="match status" value="1"/>
</dbReference>
<dbReference type="PANTHER" id="PTHR35011">
    <property type="entry name" value="2,3-DIKETO-L-GULONATE TRAP TRANSPORTER SMALL PERMEASE PROTEIN YIAM"/>
    <property type="match status" value="1"/>
</dbReference>
<comment type="subcellular location">
    <subcellularLocation>
        <location evidence="1 9">Cell inner membrane</location>
        <topology evidence="1 9">Multi-pass membrane protein</topology>
    </subcellularLocation>
</comment>
<sequence>MALATGIVVILRYGFGIGSIALQESVTYMHATLFMLGAAYTLRSGGHVRVDIFYRSFSDRSRAWVNSFGAIVFLMPLCLIILGISWRFVTESWAVRESSVDPGGIPAVFLLKSIIPLMAINLLFQGFAELLRNALTLLVDEDSA</sequence>
<feature type="transmembrane region" description="Helical" evidence="9">
    <location>
        <begin position="26"/>
        <end position="42"/>
    </location>
</feature>
<evidence type="ECO:0000256" key="6">
    <source>
        <dbReference type="ARBA" id="ARBA00022989"/>
    </source>
</evidence>
<name>A0ABT3TCI4_9GAMM</name>
<evidence type="ECO:0000256" key="2">
    <source>
        <dbReference type="ARBA" id="ARBA00022448"/>
    </source>
</evidence>
<evidence type="ECO:0000313" key="11">
    <source>
        <dbReference type="EMBL" id="MCX2980001.1"/>
    </source>
</evidence>
<evidence type="ECO:0000256" key="9">
    <source>
        <dbReference type="RuleBase" id="RU369079"/>
    </source>
</evidence>
<keyword evidence="4 9" id="KW-0997">Cell inner membrane</keyword>
<evidence type="ECO:0000256" key="7">
    <source>
        <dbReference type="ARBA" id="ARBA00023136"/>
    </source>
</evidence>
<evidence type="ECO:0000256" key="8">
    <source>
        <dbReference type="ARBA" id="ARBA00038436"/>
    </source>
</evidence>
<organism evidence="11 12">
    <name type="scientific">Candidatus Litorirhabdus singularis</name>
    <dbReference type="NCBI Taxonomy" id="2518993"/>
    <lineage>
        <taxon>Bacteria</taxon>
        <taxon>Pseudomonadati</taxon>
        <taxon>Pseudomonadota</taxon>
        <taxon>Gammaproteobacteria</taxon>
        <taxon>Cellvibrionales</taxon>
        <taxon>Halieaceae</taxon>
        <taxon>Candidatus Litorirhabdus</taxon>
    </lineage>
</organism>
<feature type="transmembrane region" description="Helical" evidence="9">
    <location>
        <begin position="104"/>
        <end position="124"/>
    </location>
</feature>
<evidence type="ECO:0000256" key="1">
    <source>
        <dbReference type="ARBA" id="ARBA00004429"/>
    </source>
</evidence>
<dbReference type="Proteomes" id="UP001143362">
    <property type="component" value="Unassembled WGS sequence"/>
</dbReference>
<comment type="caution">
    <text evidence="9">Lacks conserved residue(s) required for the propagation of feature annotation.</text>
</comment>
<protein>
    <recommendedName>
        <fullName evidence="9">TRAP transporter small permease protein</fullName>
    </recommendedName>
</protein>
<evidence type="ECO:0000256" key="5">
    <source>
        <dbReference type="ARBA" id="ARBA00022692"/>
    </source>
</evidence>
<feature type="domain" description="Tripartite ATP-independent periplasmic transporters DctQ component" evidence="10">
    <location>
        <begin position="1"/>
        <end position="134"/>
    </location>
</feature>
<keyword evidence="6 9" id="KW-1133">Transmembrane helix</keyword>
<keyword evidence="7 9" id="KW-0472">Membrane</keyword>
<gene>
    <name evidence="11" type="ORF">EYC98_03880</name>
</gene>
<comment type="subunit">
    <text evidence="9">The complex comprises the extracytoplasmic solute receptor protein and the two transmembrane proteins.</text>
</comment>
<evidence type="ECO:0000259" key="10">
    <source>
        <dbReference type="Pfam" id="PF04290"/>
    </source>
</evidence>
<feature type="transmembrane region" description="Helical" evidence="9">
    <location>
        <begin position="63"/>
        <end position="84"/>
    </location>
</feature>
<evidence type="ECO:0000256" key="4">
    <source>
        <dbReference type="ARBA" id="ARBA00022519"/>
    </source>
</evidence>
<dbReference type="InterPro" id="IPR055348">
    <property type="entry name" value="DctQ"/>
</dbReference>
<proteinExistence type="inferred from homology"/>
<dbReference type="InterPro" id="IPR007387">
    <property type="entry name" value="TRAP_DctQ"/>
</dbReference>
<dbReference type="PANTHER" id="PTHR35011:SF4">
    <property type="entry name" value="SLL1102 PROTEIN"/>
    <property type="match status" value="1"/>
</dbReference>
<evidence type="ECO:0000256" key="3">
    <source>
        <dbReference type="ARBA" id="ARBA00022475"/>
    </source>
</evidence>